<dbReference type="GO" id="GO:0140359">
    <property type="term" value="F:ABC-type transporter activity"/>
    <property type="evidence" value="ECO:0007669"/>
    <property type="project" value="InterPro"/>
</dbReference>
<evidence type="ECO:0000256" key="4">
    <source>
        <dbReference type="ARBA" id="ARBA00023136"/>
    </source>
</evidence>
<dbReference type="Proteomes" id="UP000008229">
    <property type="component" value="Chromosome"/>
</dbReference>
<dbReference type="InterPro" id="IPR017501">
    <property type="entry name" value="Phage_infect_YhgE_C"/>
</dbReference>
<protein>
    <submittedName>
        <fullName evidence="8">YhgE/Pip C-terminal domain protein</fullName>
    </submittedName>
</protein>
<feature type="transmembrane region" description="Helical" evidence="6">
    <location>
        <begin position="522"/>
        <end position="539"/>
    </location>
</feature>
<feature type="domain" description="ABC-2 type transporter transmembrane" evidence="7">
    <location>
        <begin position="24"/>
        <end position="165"/>
    </location>
</feature>
<evidence type="ECO:0000259" key="7">
    <source>
        <dbReference type="Pfam" id="PF12698"/>
    </source>
</evidence>
<proteinExistence type="predicted"/>
<feature type="transmembrane region" description="Helical" evidence="6">
    <location>
        <begin position="483"/>
        <end position="510"/>
    </location>
</feature>
<feature type="region of interest" description="Disordered" evidence="5">
    <location>
        <begin position="337"/>
        <end position="356"/>
    </location>
</feature>
<dbReference type="RefSeq" id="WP_012932438.1">
    <property type="nucleotide sequence ID" value="NC_013739.1"/>
</dbReference>
<sequence length="646" mass="67455">MLAPFRLALSELRRFRGRLPLMGLAFLLVVPTLYGSLYLWSNWDPYGKADEIPVAVVDEDEPTTVDGRRVDAGAEFVTQLRAQRELGWRFTDAADAQDGLKSGRYLMIITVPRDFSRKLASPATGSPERARLLIRLDDANGYIVSIIAKTVESTIQNQVNAAAYATYVEVALGGFEQVRRGLARGARGAAELEQGAGELHAGSTRLSDGLDQLSAGARRLKSGSAQVRDGNQQLAGVVDSAAGAVSNGLDRLDGVAGVAGDAADVADQLAGGARGAGELSARIEQQVQQLAQAAPSVADDPAFQELQRLTADAAQQTGQVATDAQDAADRLGTLAQQAQGASGRSDALKAQVQQGRDDVDRLARGAAQVADGAAQLSSGLATAADGAQRLPPGARQLQDGAGRLAKGLRGARDRVPASDPADRSAQAETIANPVQLSSSNAHPAGVYGRGMAPFFLSIALWVFGLIAYLMLRPVAGEALASRLPAATVALGAWLPAAGLGMVAALILYAVVDVGLGLDPIEPLQTIGLMLLAAMTFVAIDHCLRLALGVVGDAVSLVLLVLQLAASGGIYPIETAPGVLQAIHPFLPMTYTIDGFRVTISGGQTSHLVTSVLVLVGLLVAALAITTWTVHRQRVWTIARLKPELEL</sequence>
<evidence type="ECO:0000256" key="6">
    <source>
        <dbReference type="SAM" id="Phobius"/>
    </source>
</evidence>
<evidence type="ECO:0000256" key="2">
    <source>
        <dbReference type="ARBA" id="ARBA00022692"/>
    </source>
</evidence>
<dbReference type="AlphaFoldDB" id="D3FBL6"/>
<dbReference type="NCBIfam" id="TIGR03062">
    <property type="entry name" value="pip_yhgE_Cterm"/>
    <property type="match status" value="1"/>
</dbReference>
<dbReference type="EMBL" id="CP001854">
    <property type="protein sequence ID" value="ADB49385.1"/>
    <property type="molecule type" value="Genomic_DNA"/>
</dbReference>
<dbReference type="GO" id="GO:0016020">
    <property type="term" value="C:membrane"/>
    <property type="evidence" value="ECO:0007669"/>
    <property type="project" value="UniProtKB-SubCell"/>
</dbReference>
<accession>D3FBL6</accession>
<dbReference type="STRING" id="469383.Cwoe_0952"/>
<name>D3FBL6_CONWI</name>
<dbReference type="PANTHER" id="PTHR43077">
    <property type="entry name" value="TRANSPORT PERMEASE YVFS-RELATED"/>
    <property type="match status" value="1"/>
</dbReference>
<gene>
    <name evidence="8" type="ordered locus">Cwoe_0952</name>
</gene>
<feature type="transmembrane region" description="Helical" evidence="6">
    <location>
        <begin position="607"/>
        <end position="629"/>
    </location>
</feature>
<dbReference type="OrthoDB" id="9811483at2"/>
<dbReference type="NCBIfam" id="TIGR03057">
    <property type="entry name" value="xxxLxxG_by_4"/>
    <property type="match status" value="2"/>
</dbReference>
<evidence type="ECO:0000256" key="1">
    <source>
        <dbReference type="ARBA" id="ARBA00004141"/>
    </source>
</evidence>
<dbReference type="SUPFAM" id="SSF58104">
    <property type="entry name" value="Methyl-accepting chemotaxis protein (MCP) signaling domain"/>
    <property type="match status" value="1"/>
</dbReference>
<dbReference type="InterPro" id="IPR051328">
    <property type="entry name" value="T7SS_ABC-Transporter"/>
</dbReference>
<keyword evidence="3 6" id="KW-1133">Transmembrane helix</keyword>
<evidence type="ECO:0000313" key="9">
    <source>
        <dbReference type="Proteomes" id="UP000008229"/>
    </source>
</evidence>
<dbReference type="HOGENOM" id="CLU_004534_1_1_11"/>
<dbReference type="Gene3D" id="1.10.287.950">
    <property type="entry name" value="Methyl-accepting chemotaxis protein"/>
    <property type="match status" value="1"/>
</dbReference>
<evidence type="ECO:0000256" key="5">
    <source>
        <dbReference type="SAM" id="MobiDB-lite"/>
    </source>
</evidence>
<feature type="transmembrane region" description="Helical" evidence="6">
    <location>
        <begin position="21"/>
        <end position="40"/>
    </location>
</feature>
<organism evidence="8 9">
    <name type="scientific">Conexibacter woesei (strain DSM 14684 / CCUG 47730 / CIP 108061 / JCM 11494 / NBRC 100937 / ID131577)</name>
    <dbReference type="NCBI Taxonomy" id="469383"/>
    <lineage>
        <taxon>Bacteria</taxon>
        <taxon>Bacillati</taxon>
        <taxon>Actinomycetota</taxon>
        <taxon>Thermoleophilia</taxon>
        <taxon>Solirubrobacterales</taxon>
        <taxon>Conexibacteraceae</taxon>
        <taxon>Conexibacter</taxon>
    </lineage>
</organism>
<dbReference type="KEGG" id="cwo:Cwoe_0952"/>
<dbReference type="eggNOG" id="COG1511">
    <property type="taxonomic scope" value="Bacteria"/>
</dbReference>
<dbReference type="NCBIfam" id="TIGR03061">
    <property type="entry name" value="pip_yhgE_Nterm"/>
    <property type="match status" value="1"/>
</dbReference>
<dbReference type="PANTHER" id="PTHR43077:SF10">
    <property type="entry name" value="TRANSPORT PERMEASE PROTEIN"/>
    <property type="match status" value="1"/>
</dbReference>
<dbReference type="InterPro" id="IPR017500">
    <property type="entry name" value="Phage_infect_YhgE_N"/>
</dbReference>
<reference evidence="9" key="2">
    <citation type="submission" date="2010-01" db="EMBL/GenBank/DDBJ databases">
        <title>The complete genome of Conexibacter woesei DSM 14684.</title>
        <authorList>
            <consortium name="US DOE Joint Genome Institute (JGI-PGF)"/>
            <person name="Lucas S."/>
            <person name="Copeland A."/>
            <person name="Lapidus A."/>
            <person name="Glavina del Rio T."/>
            <person name="Dalin E."/>
            <person name="Tice H."/>
            <person name="Bruce D."/>
            <person name="Goodwin L."/>
            <person name="Pitluck S."/>
            <person name="Kyrpides N."/>
            <person name="Mavromatis K."/>
            <person name="Ivanova N."/>
            <person name="Mikhailova N."/>
            <person name="Chertkov O."/>
            <person name="Brettin T."/>
            <person name="Detter J.C."/>
            <person name="Han C."/>
            <person name="Larimer F."/>
            <person name="Land M."/>
            <person name="Hauser L."/>
            <person name="Markowitz V."/>
            <person name="Cheng J.-F."/>
            <person name="Hugenholtz P."/>
            <person name="Woyke T."/>
            <person name="Wu D."/>
            <person name="Pukall R."/>
            <person name="Steenblock K."/>
            <person name="Schneider S."/>
            <person name="Klenk H.-P."/>
            <person name="Eisen J.A."/>
        </authorList>
    </citation>
    <scope>NUCLEOTIDE SEQUENCE [LARGE SCALE GENOMIC DNA]</scope>
    <source>
        <strain evidence="9">DSM 14684 / CIP 108061 / JCM 11494 / NBRC 100937 / ID131577</strain>
    </source>
</reference>
<keyword evidence="4 6" id="KW-0472">Membrane</keyword>
<evidence type="ECO:0000256" key="3">
    <source>
        <dbReference type="ARBA" id="ARBA00022989"/>
    </source>
</evidence>
<keyword evidence="2 6" id="KW-0812">Transmembrane</keyword>
<dbReference type="InterPro" id="IPR013525">
    <property type="entry name" value="ABC2_TM"/>
</dbReference>
<evidence type="ECO:0000313" key="8">
    <source>
        <dbReference type="EMBL" id="ADB49385.1"/>
    </source>
</evidence>
<dbReference type="Gene3D" id="3.40.1710.10">
    <property type="entry name" value="abc type-2 transporter like domain"/>
    <property type="match status" value="1"/>
</dbReference>
<feature type="domain" description="ABC-2 type transporter transmembrane" evidence="7">
    <location>
        <begin position="431"/>
        <end position="625"/>
    </location>
</feature>
<keyword evidence="9" id="KW-1185">Reference proteome</keyword>
<dbReference type="Pfam" id="PF12698">
    <property type="entry name" value="ABC2_membrane_3"/>
    <property type="match status" value="2"/>
</dbReference>
<feature type="transmembrane region" description="Helical" evidence="6">
    <location>
        <begin position="546"/>
        <end position="570"/>
    </location>
</feature>
<comment type="subcellular location">
    <subcellularLocation>
        <location evidence="1">Membrane</location>
        <topology evidence="1">Multi-pass membrane protein</topology>
    </subcellularLocation>
</comment>
<dbReference type="InterPro" id="IPR023908">
    <property type="entry name" value="xxxLxxG_rpt"/>
</dbReference>
<reference evidence="8 9" key="1">
    <citation type="journal article" date="2010" name="Stand. Genomic Sci.">
        <title>Complete genome sequence of Conexibacter woesei type strain (ID131577).</title>
        <authorList>
            <person name="Pukall R."/>
            <person name="Lapidus A."/>
            <person name="Glavina Del Rio T."/>
            <person name="Copeland A."/>
            <person name="Tice H."/>
            <person name="Cheng J.-F."/>
            <person name="Lucas S."/>
            <person name="Chen F."/>
            <person name="Nolan M."/>
            <person name="Bruce D."/>
            <person name="Goodwin L."/>
            <person name="Pitluck S."/>
            <person name="Mavromatis K."/>
            <person name="Ivanova N."/>
            <person name="Ovchinnikova G."/>
            <person name="Pati A."/>
            <person name="Chen A."/>
            <person name="Palaniappan K."/>
            <person name="Land M."/>
            <person name="Hauser L."/>
            <person name="Chang Y.-J."/>
            <person name="Jeffries C.D."/>
            <person name="Chain P."/>
            <person name="Meincke L."/>
            <person name="Sims D."/>
            <person name="Brettin T."/>
            <person name="Detter J.C."/>
            <person name="Rohde M."/>
            <person name="Goeker M."/>
            <person name="Bristow J."/>
            <person name="Eisen J.A."/>
            <person name="Markowitz V."/>
            <person name="Kyrpides N.C."/>
            <person name="Klenk H.-P."/>
            <person name="Hugenholtz P."/>
        </authorList>
    </citation>
    <scope>NUCLEOTIDE SEQUENCE [LARGE SCALE GENOMIC DNA]</scope>
    <source>
        <strain evidence="9">DSM 14684 / CIP 108061 / JCM 11494 / NBRC 100937 / ID131577</strain>
    </source>
</reference>
<feature type="transmembrane region" description="Helical" evidence="6">
    <location>
        <begin position="451"/>
        <end position="471"/>
    </location>
</feature>